<reference evidence="1 2" key="1">
    <citation type="journal article" date="2018" name="Nat. Genet.">
        <title>Extensive intraspecific gene order and gene structural variations between Mo17 and other maize genomes.</title>
        <authorList>
            <person name="Sun S."/>
            <person name="Zhou Y."/>
            <person name="Chen J."/>
            <person name="Shi J."/>
            <person name="Zhao H."/>
            <person name="Zhao H."/>
            <person name="Song W."/>
            <person name="Zhang M."/>
            <person name="Cui Y."/>
            <person name="Dong X."/>
            <person name="Liu H."/>
            <person name="Ma X."/>
            <person name="Jiao Y."/>
            <person name="Wang B."/>
            <person name="Wei X."/>
            <person name="Stein J.C."/>
            <person name="Glaubitz J.C."/>
            <person name="Lu F."/>
            <person name="Yu G."/>
            <person name="Liang C."/>
            <person name="Fengler K."/>
            <person name="Li B."/>
            <person name="Rafalski A."/>
            <person name="Schnable P.S."/>
            <person name="Ware D.H."/>
            <person name="Buckler E.S."/>
            <person name="Lai J."/>
        </authorList>
    </citation>
    <scope>NUCLEOTIDE SEQUENCE [LARGE SCALE GENOMIC DNA]</scope>
    <source>
        <strain evidence="2">cv. Missouri 17</strain>
        <tissue evidence="1">Seedling</tissue>
    </source>
</reference>
<gene>
    <name evidence="1" type="ORF">Zm00014a_005323</name>
</gene>
<accession>A0A3L6FLY0</accession>
<proteinExistence type="predicted"/>
<dbReference type="AlphaFoldDB" id="A0A3L6FLY0"/>
<name>A0A3L6FLY0_MAIZE</name>
<sequence length="106" mass="12325">MDRYLRVERPRNESIIQENEAACIASDLKIKRNKVVMEGFMTAIIQFLEALESFYVVEIDGLRDMAFHSAQLDLSPEHKRKRINLYSGSKYSIKHASFNFPQARMA</sequence>
<dbReference type="EMBL" id="NCVQ01000004">
    <property type="protein sequence ID" value="PWZ34149.1"/>
    <property type="molecule type" value="Genomic_DNA"/>
</dbReference>
<organism evidence="1 2">
    <name type="scientific">Zea mays</name>
    <name type="common">Maize</name>
    <dbReference type="NCBI Taxonomy" id="4577"/>
    <lineage>
        <taxon>Eukaryota</taxon>
        <taxon>Viridiplantae</taxon>
        <taxon>Streptophyta</taxon>
        <taxon>Embryophyta</taxon>
        <taxon>Tracheophyta</taxon>
        <taxon>Spermatophyta</taxon>
        <taxon>Magnoliopsida</taxon>
        <taxon>Liliopsida</taxon>
        <taxon>Poales</taxon>
        <taxon>Poaceae</taxon>
        <taxon>PACMAD clade</taxon>
        <taxon>Panicoideae</taxon>
        <taxon>Andropogonodae</taxon>
        <taxon>Andropogoneae</taxon>
        <taxon>Tripsacinae</taxon>
        <taxon>Zea</taxon>
    </lineage>
</organism>
<evidence type="ECO:0000313" key="2">
    <source>
        <dbReference type="Proteomes" id="UP000251960"/>
    </source>
</evidence>
<evidence type="ECO:0000313" key="1">
    <source>
        <dbReference type="EMBL" id="PWZ34149.1"/>
    </source>
</evidence>
<protein>
    <submittedName>
        <fullName evidence="1">Uncharacterized protein</fullName>
    </submittedName>
</protein>
<dbReference type="Proteomes" id="UP000251960">
    <property type="component" value="Chromosome 3"/>
</dbReference>
<comment type="caution">
    <text evidence="1">The sequence shown here is derived from an EMBL/GenBank/DDBJ whole genome shotgun (WGS) entry which is preliminary data.</text>
</comment>